<dbReference type="STRING" id="1131731.BAZO_08446"/>
<keyword evidence="2" id="KW-1185">Reference proteome</keyword>
<accession>K6C8T5</accession>
<dbReference type="PATRIC" id="fig|1131731.3.peg.1764"/>
<reference evidence="1 2" key="1">
    <citation type="journal article" date="2012" name="Front. Microbiol.">
        <title>Redundancy and modularity in membrane-associated dissimilatory nitrate reduction in Bacillus.</title>
        <authorList>
            <person name="Heylen K."/>
            <person name="Keltjens J."/>
        </authorList>
    </citation>
    <scope>NUCLEOTIDE SEQUENCE [LARGE SCALE GENOMIC DNA]</scope>
    <source>
        <strain evidence="1 2">LMG 9581</strain>
    </source>
</reference>
<evidence type="ECO:0008006" key="3">
    <source>
        <dbReference type="Google" id="ProtNLM"/>
    </source>
</evidence>
<protein>
    <recommendedName>
        <fullName evidence="3">Phosphoglucomutase</fullName>
    </recommendedName>
</protein>
<sequence length="134" mass="15223">MTYPNQIDKFTEKLNKVGTVYVIEEEVSPVNGVYEGILNHDNVTTASVRVYTGSKLTGEKVENFLLSIPSQTPWKKSIKIFSDKPRLYITYETTGDQVEADDINVLQDSIVNTQKELERYKVDGLIDGGTFERR</sequence>
<gene>
    <name evidence="1" type="ORF">BAZO_08446</name>
</gene>
<dbReference type="AlphaFoldDB" id="K6C8T5"/>
<comment type="caution">
    <text evidence="1">The sequence shown here is derived from an EMBL/GenBank/DDBJ whole genome shotgun (WGS) entry which is preliminary data.</text>
</comment>
<evidence type="ECO:0000313" key="1">
    <source>
        <dbReference type="EMBL" id="EKN67505.1"/>
    </source>
</evidence>
<dbReference type="Proteomes" id="UP000006315">
    <property type="component" value="Unassembled WGS sequence"/>
</dbReference>
<name>K6C8T5_SCHAZ</name>
<dbReference type="EMBL" id="AJLR01000046">
    <property type="protein sequence ID" value="EKN67505.1"/>
    <property type="molecule type" value="Genomic_DNA"/>
</dbReference>
<organism evidence="1 2">
    <name type="scientific">Schinkia azotoformans LMG 9581</name>
    <dbReference type="NCBI Taxonomy" id="1131731"/>
    <lineage>
        <taxon>Bacteria</taxon>
        <taxon>Bacillati</taxon>
        <taxon>Bacillota</taxon>
        <taxon>Bacilli</taxon>
        <taxon>Bacillales</taxon>
        <taxon>Bacillaceae</taxon>
        <taxon>Calidifontibacillus/Schinkia group</taxon>
        <taxon>Schinkia</taxon>
    </lineage>
</organism>
<dbReference type="RefSeq" id="WP_003330956.1">
    <property type="nucleotide sequence ID" value="NZ_AJLR01000046.1"/>
</dbReference>
<proteinExistence type="predicted"/>
<evidence type="ECO:0000313" key="2">
    <source>
        <dbReference type="Proteomes" id="UP000006315"/>
    </source>
</evidence>